<keyword evidence="5" id="KW-1185">Reference proteome</keyword>
<dbReference type="PANTHER" id="PTHR33371:SF17">
    <property type="entry name" value="MCE-FAMILY PROTEIN MCE1B"/>
    <property type="match status" value="1"/>
</dbReference>
<dbReference type="GO" id="GO:0005576">
    <property type="term" value="C:extracellular region"/>
    <property type="evidence" value="ECO:0007669"/>
    <property type="project" value="TreeGrafter"/>
</dbReference>
<gene>
    <name evidence="4" type="primary">lprN_3</name>
    <name evidence="4" type="ORF">AELLOGFF_01002</name>
</gene>
<dbReference type="Proteomes" id="UP000430146">
    <property type="component" value="Unassembled WGS sequence"/>
</dbReference>
<dbReference type="AlphaFoldDB" id="A0A5S9QWM0"/>
<dbReference type="RefSeq" id="WP_159231691.1">
    <property type="nucleotide sequence ID" value="NZ_CACSIP010000023.1"/>
</dbReference>
<organism evidence="4 5">
    <name type="scientific">Mycolicibacterium vanbaalenii</name>
    <name type="common">Mycobacterium vanbaalenii</name>
    <dbReference type="NCBI Taxonomy" id="110539"/>
    <lineage>
        <taxon>Bacteria</taxon>
        <taxon>Bacillati</taxon>
        <taxon>Actinomycetota</taxon>
        <taxon>Actinomycetes</taxon>
        <taxon>Mycobacteriales</taxon>
        <taxon>Mycobacteriaceae</taxon>
        <taxon>Mycolicibacterium</taxon>
    </lineage>
</organism>
<dbReference type="InterPro" id="IPR052336">
    <property type="entry name" value="MlaD_Phospholipid_Transporter"/>
</dbReference>
<evidence type="ECO:0000259" key="2">
    <source>
        <dbReference type="Pfam" id="PF02470"/>
    </source>
</evidence>
<feature type="domain" description="Mammalian cell entry C-terminal" evidence="3">
    <location>
        <begin position="117"/>
        <end position="293"/>
    </location>
</feature>
<evidence type="ECO:0000256" key="1">
    <source>
        <dbReference type="SAM" id="Phobius"/>
    </source>
</evidence>
<dbReference type="InterPro" id="IPR024516">
    <property type="entry name" value="Mce_C"/>
</dbReference>
<evidence type="ECO:0000313" key="5">
    <source>
        <dbReference type="Proteomes" id="UP000430146"/>
    </source>
</evidence>
<dbReference type="EMBL" id="CACSIP010000023">
    <property type="protein sequence ID" value="CAA0124470.1"/>
    <property type="molecule type" value="Genomic_DNA"/>
</dbReference>
<keyword evidence="1" id="KW-0812">Transmembrane</keyword>
<sequence length="340" mass="36721">MRRTTATFIKVTVFGVVMSLCMTFLFLIFAESRAGSTSSYSAMFANASRLDAGDSVRVAGIRVGTVEDVTLDESGTVLVTFDADRSVALSADTRAEIKYLNLIGDRYLELVVDETAPDRLAPGARIPLDRTAPALSLDLLLGGLKPVIQGLDAREVNALTSSIVQILQGQGGTLESLFSKSSSFTNAIADNNQVVQQLIDQLQDSLSVLSQEGDEFSETVDRLEHLVRGLSQDRDPIGIAIEALDKGTASLTDLLGSAREPLTADIAELNRLAANIAGDKDRIDGTLQMLPDVYRKLARVGSYGSFFPYYICGLTIRASDLEGRTVVFPWITQETGRCVE</sequence>
<name>A0A5S9QWM0_MYCVN</name>
<dbReference type="OrthoDB" id="338143at2"/>
<feature type="transmembrane region" description="Helical" evidence="1">
    <location>
        <begin position="7"/>
        <end position="30"/>
    </location>
</feature>
<feature type="domain" description="Mce/MlaD" evidence="2">
    <location>
        <begin position="38"/>
        <end position="111"/>
    </location>
</feature>
<reference evidence="4 5" key="1">
    <citation type="submission" date="2019-11" db="EMBL/GenBank/DDBJ databases">
        <authorList>
            <person name="Holert J."/>
        </authorList>
    </citation>
    <scope>NUCLEOTIDE SEQUENCE [LARGE SCALE GENOMIC DNA]</scope>
    <source>
        <strain evidence="4">BC8_1</strain>
    </source>
</reference>
<keyword evidence="1" id="KW-1133">Transmembrane helix</keyword>
<evidence type="ECO:0000259" key="3">
    <source>
        <dbReference type="Pfam" id="PF11887"/>
    </source>
</evidence>
<dbReference type="InterPro" id="IPR003399">
    <property type="entry name" value="Mce/MlaD"/>
</dbReference>
<dbReference type="PANTHER" id="PTHR33371">
    <property type="entry name" value="INTERMEMBRANE PHOSPHOLIPID TRANSPORT SYSTEM BINDING PROTEIN MLAD-RELATED"/>
    <property type="match status" value="1"/>
</dbReference>
<dbReference type="NCBIfam" id="TIGR00996">
    <property type="entry name" value="Mtu_fam_mce"/>
    <property type="match status" value="1"/>
</dbReference>
<protein>
    <submittedName>
        <fullName evidence="4">Lipoprotein LprN</fullName>
    </submittedName>
</protein>
<keyword evidence="4" id="KW-0449">Lipoprotein</keyword>
<dbReference type="InterPro" id="IPR005693">
    <property type="entry name" value="Mce"/>
</dbReference>
<dbReference type="Pfam" id="PF02470">
    <property type="entry name" value="MlaD"/>
    <property type="match status" value="1"/>
</dbReference>
<proteinExistence type="predicted"/>
<evidence type="ECO:0000313" key="4">
    <source>
        <dbReference type="EMBL" id="CAA0124470.1"/>
    </source>
</evidence>
<dbReference type="GO" id="GO:0051701">
    <property type="term" value="P:biological process involved in interaction with host"/>
    <property type="evidence" value="ECO:0007669"/>
    <property type="project" value="TreeGrafter"/>
</dbReference>
<accession>A0A5S9QWM0</accession>
<dbReference type="Pfam" id="PF11887">
    <property type="entry name" value="Mce4_CUP1"/>
    <property type="match status" value="1"/>
</dbReference>
<keyword evidence="1" id="KW-0472">Membrane</keyword>